<name>A0AAW1NYV0_9CHLO</name>
<comment type="similarity">
    <text evidence="2 6">Belongs to the peroxisomal membrane protein PXMP2/4 family.</text>
</comment>
<dbReference type="GO" id="GO:0016020">
    <property type="term" value="C:membrane"/>
    <property type="evidence" value="ECO:0007669"/>
    <property type="project" value="UniProtKB-SubCell"/>
</dbReference>
<evidence type="ECO:0000313" key="7">
    <source>
        <dbReference type="EMBL" id="KAK9803230.1"/>
    </source>
</evidence>
<dbReference type="InterPro" id="IPR007248">
    <property type="entry name" value="Mpv17_PMP22"/>
</dbReference>
<dbReference type="Pfam" id="PF04117">
    <property type="entry name" value="Mpv17_PMP22"/>
    <property type="match status" value="1"/>
</dbReference>
<keyword evidence="4" id="KW-1133">Transmembrane helix</keyword>
<keyword evidence="5" id="KW-0472">Membrane</keyword>
<dbReference type="PANTHER" id="PTHR11266">
    <property type="entry name" value="PEROXISOMAL MEMBRANE PROTEIN 2, PXMP2 MPV17"/>
    <property type="match status" value="1"/>
</dbReference>
<dbReference type="PANTHER" id="PTHR11266:SF17">
    <property type="entry name" value="PROTEIN MPV17"/>
    <property type="match status" value="1"/>
</dbReference>
<comment type="caution">
    <text evidence="7">The sequence shown here is derived from an EMBL/GenBank/DDBJ whole genome shotgun (WGS) entry which is preliminary data.</text>
</comment>
<comment type="subcellular location">
    <subcellularLocation>
        <location evidence="1">Membrane</location>
        <topology evidence="1">Multi-pass membrane protein</topology>
    </subcellularLocation>
</comment>
<evidence type="ECO:0000256" key="1">
    <source>
        <dbReference type="ARBA" id="ARBA00004141"/>
    </source>
</evidence>
<keyword evidence="3" id="KW-0812">Transmembrane</keyword>
<gene>
    <name evidence="7" type="ORF">WJX73_007509</name>
</gene>
<evidence type="ECO:0000256" key="2">
    <source>
        <dbReference type="ARBA" id="ARBA00006824"/>
    </source>
</evidence>
<accession>A0AAW1NYV0</accession>
<dbReference type="GO" id="GO:0005737">
    <property type="term" value="C:cytoplasm"/>
    <property type="evidence" value="ECO:0007669"/>
    <property type="project" value="TreeGrafter"/>
</dbReference>
<dbReference type="Proteomes" id="UP001465755">
    <property type="component" value="Unassembled WGS sequence"/>
</dbReference>
<reference evidence="7 8" key="1">
    <citation type="journal article" date="2024" name="Nat. Commun.">
        <title>Phylogenomics reveals the evolutionary origins of lichenization in chlorophyte algae.</title>
        <authorList>
            <person name="Puginier C."/>
            <person name="Libourel C."/>
            <person name="Otte J."/>
            <person name="Skaloud P."/>
            <person name="Haon M."/>
            <person name="Grisel S."/>
            <person name="Petersen M."/>
            <person name="Berrin J.G."/>
            <person name="Delaux P.M."/>
            <person name="Dal Grande F."/>
            <person name="Keller J."/>
        </authorList>
    </citation>
    <scope>NUCLEOTIDE SEQUENCE [LARGE SCALE GENOMIC DNA]</scope>
    <source>
        <strain evidence="7 8">SAG 2036</strain>
    </source>
</reference>
<dbReference type="EMBL" id="JALJOQ010000061">
    <property type="protein sequence ID" value="KAK9803230.1"/>
    <property type="molecule type" value="Genomic_DNA"/>
</dbReference>
<keyword evidence="8" id="KW-1185">Reference proteome</keyword>
<protein>
    <submittedName>
        <fullName evidence="7">Uncharacterized protein</fullName>
    </submittedName>
</protein>
<organism evidence="7 8">
    <name type="scientific">Symbiochloris irregularis</name>
    <dbReference type="NCBI Taxonomy" id="706552"/>
    <lineage>
        <taxon>Eukaryota</taxon>
        <taxon>Viridiplantae</taxon>
        <taxon>Chlorophyta</taxon>
        <taxon>core chlorophytes</taxon>
        <taxon>Trebouxiophyceae</taxon>
        <taxon>Trebouxiales</taxon>
        <taxon>Trebouxiaceae</taxon>
        <taxon>Symbiochloris</taxon>
    </lineage>
</organism>
<evidence type="ECO:0000256" key="4">
    <source>
        <dbReference type="ARBA" id="ARBA00022989"/>
    </source>
</evidence>
<sequence>MPSIRQFFVRLWQRYETALHSRPFTTQSLTSGVLWGVGDIISQRVDGDDRLDLPRTAWTAFFGAALIGPAGHAWYQALDRVVGGRFTRGTMTFIVAKVAADELTFGPLHVASFFSFMTLAQGGTLQDVREKLRRDFVSAYVAELAVWPAFQAVNFSKVPVRHQLLMVNLASLADATFLCWVKSQEDWMAQIGLISPKGAADDQQANDTVK</sequence>
<evidence type="ECO:0000313" key="8">
    <source>
        <dbReference type="Proteomes" id="UP001465755"/>
    </source>
</evidence>
<evidence type="ECO:0000256" key="6">
    <source>
        <dbReference type="RuleBase" id="RU363053"/>
    </source>
</evidence>
<evidence type="ECO:0000256" key="5">
    <source>
        <dbReference type="ARBA" id="ARBA00023136"/>
    </source>
</evidence>
<dbReference type="AlphaFoldDB" id="A0AAW1NYV0"/>
<evidence type="ECO:0000256" key="3">
    <source>
        <dbReference type="ARBA" id="ARBA00022692"/>
    </source>
</evidence>
<proteinExistence type="inferred from homology"/>